<comment type="caution">
    <text evidence="7">The sequence shown here is derived from an EMBL/GenBank/DDBJ whole genome shotgun (WGS) entry which is preliminary data.</text>
</comment>
<evidence type="ECO:0000256" key="2">
    <source>
        <dbReference type="ARBA" id="ARBA00022553"/>
    </source>
</evidence>
<dbReference type="InterPro" id="IPR036736">
    <property type="entry name" value="ACP-like_sf"/>
</dbReference>
<dbReference type="PROSITE" id="PS00012">
    <property type="entry name" value="PHOSPHOPANTETHEINE"/>
    <property type="match status" value="1"/>
</dbReference>
<dbReference type="CDD" id="cd05918">
    <property type="entry name" value="A_NRPS_SidN3_like"/>
    <property type="match status" value="2"/>
</dbReference>
<dbReference type="Gene3D" id="1.10.1200.10">
    <property type="entry name" value="ACP-like"/>
    <property type="match status" value="2"/>
</dbReference>
<keyword evidence="1" id="KW-0596">Phosphopantetheine</keyword>
<proteinExistence type="inferred from homology"/>
<dbReference type="InterPro" id="IPR010071">
    <property type="entry name" value="AA_adenyl_dom"/>
</dbReference>
<dbReference type="KEGG" id="pchm:VFPPC_03928"/>
<dbReference type="GO" id="GO:0044550">
    <property type="term" value="P:secondary metabolite biosynthetic process"/>
    <property type="evidence" value="ECO:0007669"/>
    <property type="project" value="TreeGrafter"/>
</dbReference>
<feature type="region of interest" description="Disordered" evidence="5">
    <location>
        <begin position="139"/>
        <end position="166"/>
    </location>
</feature>
<dbReference type="RefSeq" id="XP_018137715.1">
    <property type="nucleotide sequence ID" value="XM_018283370.1"/>
</dbReference>
<dbReference type="SUPFAM" id="SSF52777">
    <property type="entry name" value="CoA-dependent acyltransferases"/>
    <property type="match status" value="7"/>
</dbReference>
<gene>
    <name evidence="7" type="ORF">VFPPC_03928</name>
</gene>
<dbReference type="PANTHER" id="PTHR45527:SF1">
    <property type="entry name" value="FATTY ACID SYNTHASE"/>
    <property type="match status" value="1"/>
</dbReference>
<dbReference type="Pfam" id="PF00668">
    <property type="entry name" value="Condensation"/>
    <property type="match status" value="4"/>
</dbReference>
<dbReference type="GO" id="GO:0005737">
    <property type="term" value="C:cytoplasm"/>
    <property type="evidence" value="ECO:0007669"/>
    <property type="project" value="TreeGrafter"/>
</dbReference>
<keyword evidence="8" id="KW-1185">Reference proteome</keyword>
<dbReference type="PROSITE" id="PS50075">
    <property type="entry name" value="CARRIER"/>
    <property type="match status" value="2"/>
</dbReference>
<dbReference type="InterPro" id="IPR042099">
    <property type="entry name" value="ANL_N_sf"/>
</dbReference>
<feature type="region of interest" description="Disordered" evidence="5">
    <location>
        <begin position="1"/>
        <end position="31"/>
    </location>
</feature>
<dbReference type="GO" id="GO:0031177">
    <property type="term" value="F:phosphopantetheine binding"/>
    <property type="evidence" value="ECO:0007669"/>
    <property type="project" value="TreeGrafter"/>
</dbReference>
<dbReference type="EMBL" id="LSBJ02000002">
    <property type="protein sequence ID" value="OAQ59722.1"/>
    <property type="molecule type" value="Genomic_DNA"/>
</dbReference>
<sequence>MDPSPRGTKNSVGVSKKSVKHGSPHSRRWPRGSFSAYRYIDGFLSRLSRLRPERVKLRKTRRLLSKLRSTGRNGHKPSSSTLFARANGASDSWELKQPDSSPAGDRSDSFPSKTEHIHEVSERKTQFIDFEKLESGNDDNLSIVDTSSTTGTSNAPKELSAGPQPDVVDVHPYSLLPPSLNLQQAIAASSQMCGVQISQVVDILPCTPLQEGLIALTEIRPENYVTEHTFQVGPDIDADLLQTAWLRTVESNAILRTRIISLPHVEGHILVQVVVDEGLWWTTINEQDSIQDSTQDSTTDVAMGLGTPLSIFNLVRSTRSGNTRLVWRVHHSLFDGWTVPLILKEVQNIYFGQPRLGLQPMSRFIKHLLNRDVDTEFRFWTAMFENSEGIHFPPVLVNHHTQPDSEKVRHISDMGWGDSDFTPATLLKAAWAVATANATGSCEALFGLTVTGRQAALEGIELIAGPTIATIPVAVLFDWDTSINQLLEMVQGQTADMISYEHTGLQKIARMSDKAATGCNFQTLLVIQPSSTGSSKDEDSLFLTEVHDNKAGSTSDTYPVVVECFLGSSGVDLRVMFDSTVIAQDHMDFVIDDFVSALRHLNDSNIGHQSLQLLHGEPWHICQAFSWNETVPLPTLECIHDMITRRVLMNPLRPAINAWDGDFTYEQLDVMSTRLALHVCGTGVQGKIVPLVFEKSAWMPIATVAVMKAGAACLALDTTQPLERLRSIIAQAEAPLVLSSIANESLSFQLGNHTTILVGPNQDWNPSVSTLPVVDPSDVLYLCFTSGSTGVPKGALITHSNFASAVTYQQVQLGYSSSSRVFNFSSYAFDPAWSNIIQTFTSGGCLCIPSQEERDNDLAGCLERYGVNHADFTPSVARIVGEKALSRMSTILTGGEPVLPGDTFLVNGETKMFNVYGPAECTPVVAFSEIKPGDIAIGRGAGVCTWVIDPETNTPSKLGEVGELWVEGPLVGRGYLNNESATSKSFIEDPEWLTRCTSKTMGAAKVHGRRGRLYRTGDMVQYRPDGSLQYVGRTDTQVKIRGQRVELGEVEQHVLLALPEGVSALITAEVIQVKKSQSLTIVVFITLKGQDASQMTEDAHELAVADLVDGLRTRLVDRIPRFLMPTAIIPMFSPPMLTSGKTDRKSLRIMGESLYHRYSKTSNVQNEPEEPLSNIEAIIQQSWMSVMDLPVEDVGVNEDFTRIGGDSITAMQIVSQCKLHNISFTISDLLQASTIKKLASRCTVRGIEDIQNLGDEDDIAEGPFDLSPVQQMFFNTYPDGFNHWNQSFLLKLSSIVSFELLQRALNAVVCRHDMLRCRFQKDPATGRWMQQICDENDPQSFAFTEHVVQNHAEIATLGQHRQETMNLQLGPVFACDIYRVPNGEQMVLLSAHHTVVDLVSWRIIWGDIEDFISHGRLMSHPTMTFRAWCRRQARVGASLSPLSVLPYYVPPLQVGFWGIDQLENTFAGCTSYSLRFDKSCTAKLFGDCNGPLRTEPLDIIIGTLAYTFVQMFPEREVATIWLEGHGREPFDESHCDVSSTVGWFTTQYPLQLPVCQNTSALHAIRLAKDFRRKVPSKGQPYFSCRYHSESGRTMFEGHEVSEISLNFTGKFQQLEKDDGLFKHADLDDGAGAITEMASTARRFALIEIEASVQDDELLVSFDVHEKMKHQERLQGWAGLFHRQVESTVDQLLKSGPVLTLSDLPLLNMSYDGLDTLLNEQLLRIGINSGDVVDIYGCSTLQQGILLSFQKENASYETVSIWRLVSPPNAGVVLVPKFRQAWEDAVNHHTILQSIFTVHPETGEFIQVVLRNVKPRVTILNAGNQNPTDVLTELHRPVFAENEPNHALTICQSSTGEVSCRLDVSHSLVDASSMFGLVRDVLYGYDGIEIPPRTPFREMIRYLSGISKTQRITAWAKLLQGVQPCEFPISLRGLTRTCTESSGQISISASAIDGVAEFCRDIGITRSVFIQVAWSMVLSHFTGRDDVCFGYLCNGRDIPVEGVDTMVGPLANLLISRVNLRLPPEEVLRQTSQNSINHLAIQHISLADIQHHLGLSKRLFNTALSIRGADKMDMEKVPNLTMEPQGGEDPHEFDIGLSALIDGDNMGILMEYHQPYVPEHIAREAANVFTKATRHLLDTGRGDAQNNNQVTTLASNFFKQTVGQDEASTQQFWGDQFANIENSHFPSIEADVQPNIDNEVHFKISGLNFSTKAEFSAETIVRGGWAILASHMVGSNEAIFGAIASNNTAQFPIRIPLTPEMTIDGFLYDIQLQSRSLRHFEHTGLCRIMSMSEEAALAAQFQTIIHMEQQPATKARAQSHGHHALFVSCYINETDTNLTFSHDCSILDNQQVLRLAHQLGIILRQLLDPDSRITQLNDLTLVSPQDIEDIWNWNAVVPQSMEACMHDLITNRARAQPKAQAVCAWDGNLTYSQLDELSTRLAMQLTGCGIGPGSCIPLLFEKSMWMPVAVAAVMKAGAAAVATDTATQPEERLRCIIQTVKAPMILCSSSNRHIADNLSEHVVVVGSDLFFEQLGNQKLPTVSPADLLYIIFTSGSTGTPKGVMVSHRNMASALKHQSKALGYQSDSRVLDFSSYAFDVFWSNMMNTLTTGACLCIPSTEERQCDLSGALQKYNITLADLTPSVARHLMGLERLSTMILGGEVVLRSDRQLAGENTKVISAYGPAECTPTATILNLSEAIDGLGYGAGVCTWIVDPDNESKLAPVGAPGELWVEGPLVGDGYVFDEEMTSKSFIQDPEWLVRGIPGKRPGRRGRLYRTGDLVQYLPDGSLRFLGRKDTQVKLRGQRIELEEVERAVRNTLLGLDPTLGDAQVVVEVIQPRETAQSLLIAFISLKNYEEDHDVAAKRATAGLDEHLSLILPSYMIPSVFIPQKVIQRTHTGKVDRKLLRKVGSELTSRQMAEFSNMHQERRPPSTDAEELVLKLWVEAINVNADNVGIDDNFFRIGGDSIGAMKVVGLARQNGVPQLTVKDVFQNPILRDLASLCDVRR</sequence>
<dbReference type="InterPro" id="IPR000873">
    <property type="entry name" value="AMP-dep_synth/lig_dom"/>
</dbReference>
<dbReference type="PROSITE" id="PS00455">
    <property type="entry name" value="AMP_BINDING"/>
    <property type="match status" value="2"/>
</dbReference>
<evidence type="ECO:0000313" key="7">
    <source>
        <dbReference type="EMBL" id="OAQ59722.1"/>
    </source>
</evidence>
<dbReference type="FunFam" id="3.30.559.30:FF:000002">
    <property type="entry name" value="Nonribosomal peptide synthase Pes1"/>
    <property type="match status" value="1"/>
</dbReference>
<dbReference type="InterPro" id="IPR009081">
    <property type="entry name" value="PP-bd_ACP"/>
</dbReference>
<dbReference type="SUPFAM" id="SSF56801">
    <property type="entry name" value="Acetyl-CoA synthetase-like"/>
    <property type="match status" value="2"/>
</dbReference>
<dbReference type="Gene3D" id="3.40.50.12780">
    <property type="entry name" value="N-terminal domain of ligase-like"/>
    <property type="match status" value="2"/>
</dbReference>
<accession>A0A179F2P6</accession>
<dbReference type="OrthoDB" id="416786at2759"/>
<feature type="compositionally biased region" description="Basic residues" evidence="5">
    <location>
        <begin position="17"/>
        <end position="30"/>
    </location>
</feature>
<dbReference type="Proteomes" id="UP000078397">
    <property type="component" value="Unassembled WGS sequence"/>
</dbReference>
<feature type="domain" description="Carrier" evidence="6">
    <location>
        <begin position="2933"/>
        <end position="3007"/>
    </location>
</feature>
<dbReference type="Pfam" id="PF00501">
    <property type="entry name" value="AMP-binding"/>
    <property type="match status" value="2"/>
</dbReference>
<dbReference type="FunFam" id="3.30.300.30:FF:000015">
    <property type="entry name" value="Nonribosomal peptide synthase SidD"/>
    <property type="match status" value="2"/>
</dbReference>
<organism evidence="7 8">
    <name type="scientific">Pochonia chlamydosporia 170</name>
    <dbReference type="NCBI Taxonomy" id="1380566"/>
    <lineage>
        <taxon>Eukaryota</taxon>
        <taxon>Fungi</taxon>
        <taxon>Dikarya</taxon>
        <taxon>Ascomycota</taxon>
        <taxon>Pezizomycotina</taxon>
        <taxon>Sordariomycetes</taxon>
        <taxon>Hypocreomycetidae</taxon>
        <taxon>Hypocreales</taxon>
        <taxon>Clavicipitaceae</taxon>
        <taxon>Pochonia</taxon>
    </lineage>
</organism>
<dbReference type="GO" id="GO:0016874">
    <property type="term" value="F:ligase activity"/>
    <property type="evidence" value="ECO:0007669"/>
    <property type="project" value="UniProtKB-KW"/>
</dbReference>
<dbReference type="GeneID" id="28847364"/>
<reference evidence="7 8" key="1">
    <citation type="journal article" date="2016" name="PLoS Pathog.">
        <title>Biosynthesis of antibiotic leucinostatins in bio-control fungus Purpureocillium lilacinum and their inhibition on phytophthora revealed by genome mining.</title>
        <authorList>
            <person name="Wang G."/>
            <person name="Liu Z."/>
            <person name="Lin R."/>
            <person name="Li E."/>
            <person name="Mao Z."/>
            <person name="Ling J."/>
            <person name="Yang Y."/>
            <person name="Yin W.B."/>
            <person name="Xie B."/>
        </authorList>
    </citation>
    <scope>NUCLEOTIDE SEQUENCE [LARGE SCALE GENOMIC DNA]</scope>
    <source>
        <strain evidence="7">170</strain>
    </source>
</reference>
<evidence type="ECO:0000313" key="8">
    <source>
        <dbReference type="Proteomes" id="UP000078397"/>
    </source>
</evidence>
<dbReference type="Gene3D" id="3.30.559.30">
    <property type="entry name" value="Nonribosomal peptide synthetase, condensation domain"/>
    <property type="match status" value="4"/>
</dbReference>
<dbReference type="InterPro" id="IPR006162">
    <property type="entry name" value="Ppantetheine_attach_site"/>
</dbReference>
<dbReference type="CDD" id="cd19545">
    <property type="entry name" value="FUM14_C_NRPS-like"/>
    <property type="match status" value="1"/>
</dbReference>
<dbReference type="Pfam" id="PF00550">
    <property type="entry name" value="PP-binding"/>
    <property type="match status" value="2"/>
</dbReference>
<evidence type="ECO:0000256" key="4">
    <source>
        <dbReference type="ARBA" id="ARBA00029454"/>
    </source>
</evidence>
<dbReference type="GO" id="GO:0043041">
    <property type="term" value="P:amino acid activation for nonribosomal peptide biosynthetic process"/>
    <property type="evidence" value="ECO:0007669"/>
    <property type="project" value="TreeGrafter"/>
</dbReference>
<evidence type="ECO:0000256" key="1">
    <source>
        <dbReference type="ARBA" id="ARBA00022450"/>
    </source>
</evidence>
<evidence type="ECO:0000259" key="6">
    <source>
        <dbReference type="PROSITE" id="PS50075"/>
    </source>
</evidence>
<keyword evidence="3" id="KW-0436">Ligase</keyword>
<dbReference type="FunFam" id="3.30.559.10:FF:000016">
    <property type="entry name" value="Nonribosomal peptide synthase Pes1"/>
    <property type="match status" value="1"/>
</dbReference>
<evidence type="ECO:0000256" key="5">
    <source>
        <dbReference type="SAM" id="MobiDB-lite"/>
    </source>
</evidence>
<dbReference type="CDD" id="cd19542">
    <property type="entry name" value="CT_NRPS-like"/>
    <property type="match status" value="1"/>
</dbReference>
<keyword evidence="2" id="KW-0597">Phosphoprotein</keyword>
<dbReference type="Gene3D" id="3.30.300.30">
    <property type="match status" value="2"/>
</dbReference>
<dbReference type="InterPro" id="IPR045851">
    <property type="entry name" value="AMP-bd_C_sf"/>
</dbReference>
<evidence type="ECO:0000256" key="3">
    <source>
        <dbReference type="ARBA" id="ARBA00022598"/>
    </source>
</evidence>
<dbReference type="PANTHER" id="PTHR45527">
    <property type="entry name" value="NONRIBOSOMAL PEPTIDE SYNTHETASE"/>
    <property type="match status" value="1"/>
</dbReference>
<dbReference type="InterPro" id="IPR001242">
    <property type="entry name" value="Condensation_dom"/>
</dbReference>
<dbReference type="STRING" id="1380566.A0A179F2P6"/>
<dbReference type="InterPro" id="IPR020845">
    <property type="entry name" value="AMP-binding_CS"/>
</dbReference>
<name>A0A179F2P6_METCM</name>
<feature type="region of interest" description="Disordered" evidence="5">
    <location>
        <begin position="61"/>
        <end position="122"/>
    </location>
</feature>
<comment type="similarity">
    <text evidence="4">Belongs to the NRP synthetase family.</text>
</comment>
<protein>
    <submittedName>
        <fullName evidence="7">Non-ribosomal peptide synthetase</fullName>
    </submittedName>
</protein>
<feature type="domain" description="Carrier" evidence="6">
    <location>
        <begin position="1170"/>
        <end position="1246"/>
    </location>
</feature>
<dbReference type="CDD" id="cd19534">
    <property type="entry name" value="E_NRPS"/>
    <property type="match status" value="1"/>
</dbReference>
<feature type="compositionally biased region" description="Polar residues" evidence="5">
    <location>
        <begin position="139"/>
        <end position="155"/>
    </location>
</feature>
<dbReference type="InterPro" id="IPR023213">
    <property type="entry name" value="CAT-like_dom_sf"/>
</dbReference>
<dbReference type="SUPFAM" id="SSF47336">
    <property type="entry name" value="ACP-like"/>
    <property type="match status" value="2"/>
</dbReference>
<feature type="compositionally biased region" description="Basic and acidic residues" evidence="5">
    <location>
        <begin position="105"/>
        <end position="122"/>
    </location>
</feature>
<dbReference type="Gene3D" id="3.30.559.10">
    <property type="entry name" value="Chloramphenicol acetyltransferase-like domain"/>
    <property type="match status" value="3"/>
</dbReference>
<dbReference type="NCBIfam" id="TIGR01733">
    <property type="entry name" value="AA-adenyl-dom"/>
    <property type="match status" value="1"/>
</dbReference>